<dbReference type="SMART" id="SM00131">
    <property type="entry name" value="KU"/>
    <property type="match status" value="1"/>
</dbReference>
<accession>A0AAW1AZF0</accession>
<dbReference type="PRINTS" id="PR00759">
    <property type="entry name" value="BASICPTASE"/>
</dbReference>
<evidence type="ECO:0000313" key="9">
    <source>
        <dbReference type="Proteomes" id="UP001474421"/>
    </source>
</evidence>
<keyword evidence="5" id="KW-1015">Disulfide bond</keyword>
<dbReference type="InterPro" id="IPR050098">
    <property type="entry name" value="TFPI/VKTCI-like"/>
</dbReference>
<dbReference type="GO" id="GO:0005615">
    <property type="term" value="C:extracellular space"/>
    <property type="evidence" value="ECO:0007669"/>
    <property type="project" value="TreeGrafter"/>
</dbReference>
<keyword evidence="4 8" id="KW-0646">Protease inhibitor</keyword>
<name>A0AAW1AZF0_CROAD</name>
<evidence type="ECO:0000256" key="1">
    <source>
        <dbReference type="ARBA" id="ARBA00004613"/>
    </source>
</evidence>
<dbReference type="InterPro" id="IPR036880">
    <property type="entry name" value="Kunitz_BPTI_sf"/>
</dbReference>
<evidence type="ECO:0000256" key="2">
    <source>
        <dbReference type="ARBA" id="ARBA00008415"/>
    </source>
</evidence>
<dbReference type="GO" id="GO:0004867">
    <property type="term" value="F:serine-type endopeptidase inhibitor activity"/>
    <property type="evidence" value="ECO:0007669"/>
    <property type="project" value="InterPro"/>
</dbReference>
<dbReference type="PROSITE" id="PS50279">
    <property type="entry name" value="BPTI_KUNITZ_2"/>
    <property type="match status" value="1"/>
</dbReference>
<comment type="similarity">
    <text evidence="2">Belongs to the venom Kunitz-type family.</text>
</comment>
<reference evidence="8 9" key="1">
    <citation type="journal article" date="2024" name="Proc. Natl. Acad. Sci. U.S.A.">
        <title>The genetic regulatory architecture and epigenomic basis for age-related changes in rattlesnake venom.</title>
        <authorList>
            <person name="Hogan M.P."/>
            <person name="Holding M.L."/>
            <person name="Nystrom G.S."/>
            <person name="Colston T.J."/>
            <person name="Bartlett D.A."/>
            <person name="Mason A.J."/>
            <person name="Ellsworth S.A."/>
            <person name="Rautsaw R.M."/>
            <person name="Lawrence K.C."/>
            <person name="Strickland J.L."/>
            <person name="He B."/>
            <person name="Fraser P."/>
            <person name="Margres M.J."/>
            <person name="Gilbert D.M."/>
            <person name="Gibbs H.L."/>
            <person name="Parkinson C.L."/>
            <person name="Rokyta D.R."/>
        </authorList>
    </citation>
    <scope>NUCLEOTIDE SEQUENCE [LARGE SCALE GENOMIC DNA]</scope>
    <source>
        <strain evidence="8">DRR0105</strain>
    </source>
</reference>
<evidence type="ECO:0000313" key="8">
    <source>
        <dbReference type="EMBL" id="KAK9395077.1"/>
    </source>
</evidence>
<dbReference type="EMBL" id="JAOTOJ010000010">
    <property type="protein sequence ID" value="KAK9395077.1"/>
    <property type="molecule type" value="Genomic_DNA"/>
</dbReference>
<dbReference type="InterPro" id="IPR002223">
    <property type="entry name" value="Kunitz_BPTI"/>
</dbReference>
<keyword evidence="9" id="KW-1185">Reference proteome</keyword>
<evidence type="ECO:0000256" key="4">
    <source>
        <dbReference type="ARBA" id="ARBA00022690"/>
    </source>
</evidence>
<keyword evidence="6" id="KW-0732">Signal</keyword>
<keyword evidence="3" id="KW-0964">Secreted</keyword>
<evidence type="ECO:0000259" key="7">
    <source>
        <dbReference type="PROSITE" id="PS50279"/>
    </source>
</evidence>
<protein>
    <submittedName>
        <fullName evidence="8">Kunitz-type protease inhibitor 2</fullName>
    </submittedName>
</protein>
<feature type="chain" id="PRO_5043317905" evidence="6">
    <location>
        <begin position="24"/>
        <end position="81"/>
    </location>
</feature>
<dbReference type="SUPFAM" id="SSF57362">
    <property type="entry name" value="BPTI-like"/>
    <property type="match status" value="1"/>
</dbReference>
<organism evidence="8 9">
    <name type="scientific">Crotalus adamanteus</name>
    <name type="common">Eastern diamondback rattlesnake</name>
    <dbReference type="NCBI Taxonomy" id="8729"/>
    <lineage>
        <taxon>Eukaryota</taxon>
        <taxon>Metazoa</taxon>
        <taxon>Chordata</taxon>
        <taxon>Craniata</taxon>
        <taxon>Vertebrata</taxon>
        <taxon>Euteleostomi</taxon>
        <taxon>Lepidosauria</taxon>
        <taxon>Squamata</taxon>
        <taxon>Bifurcata</taxon>
        <taxon>Unidentata</taxon>
        <taxon>Episquamata</taxon>
        <taxon>Toxicofera</taxon>
        <taxon>Serpentes</taxon>
        <taxon>Colubroidea</taxon>
        <taxon>Viperidae</taxon>
        <taxon>Crotalinae</taxon>
        <taxon>Crotalus</taxon>
    </lineage>
</organism>
<dbReference type="Pfam" id="PF00014">
    <property type="entry name" value="Kunitz_BPTI"/>
    <property type="match status" value="1"/>
</dbReference>
<dbReference type="GO" id="GO:0044483">
    <property type="term" value="P:venom-mediated perturbation of hemostasis"/>
    <property type="evidence" value="ECO:0007669"/>
    <property type="project" value="UniProtKB-ARBA"/>
</dbReference>
<dbReference type="PROSITE" id="PS00280">
    <property type="entry name" value="BPTI_KUNITZ_1"/>
    <property type="match status" value="1"/>
</dbReference>
<feature type="signal peptide" evidence="6">
    <location>
        <begin position="1"/>
        <end position="23"/>
    </location>
</feature>
<gene>
    <name evidence="8" type="ORF">NXF25_014423</name>
</gene>
<evidence type="ECO:0000256" key="3">
    <source>
        <dbReference type="ARBA" id="ARBA00022525"/>
    </source>
</evidence>
<dbReference type="PANTHER" id="PTHR10083">
    <property type="entry name" value="KUNITZ-TYPE PROTEASE INHIBITOR-RELATED"/>
    <property type="match status" value="1"/>
</dbReference>
<dbReference type="InterPro" id="IPR020901">
    <property type="entry name" value="Prtase_inh_Kunz-CS"/>
</dbReference>
<feature type="domain" description="BPTI/Kunitz inhibitor" evidence="7">
    <location>
        <begin position="27"/>
        <end position="77"/>
    </location>
</feature>
<evidence type="ECO:0000256" key="6">
    <source>
        <dbReference type="SAM" id="SignalP"/>
    </source>
</evidence>
<dbReference type="AlphaFoldDB" id="A0AAW1AZF0"/>
<dbReference type="Gene3D" id="4.10.410.10">
    <property type="entry name" value="Pancreatic trypsin inhibitor Kunitz domain"/>
    <property type="match status" value="1"/>
</dbReference>
<sequence>MMHFNYMLLTFGLLIFCFQDASSTDICRLPREVGRCKASFPRFYFNAATGNCEEFIYGGCGGNANNFASMAECRAKCQRSG</sequence>
<evidence type="ECO:0000256" key="5">
    <source>
        <dbReference type="ARBA" id="ARBA00023157"/>
    </source>
</evidence>
<proteinExistence type="inferred from homology"/>
<comment type="subcellular location">
    <subcellularLocation>
        <location evidence="1">Secreted</location>
    </subcellularLocation>
</comment>
<dbReference type="CDD" id="cd00109">
    <property type="entry name" value="Kunitz-type"/>
    <property type="match status" value="1"/>
</dbReference>
<dbReference type="Proteomes" id="UP001474421">
    <property type="component" value="Unassembled WGS sequence"/>
</dbReference>
<dbReference type="PANTHER" id="PTHR10083:SF374">
    <property type="entry name" value="BPTI_KUNITZ INHIBITOR DOMAIN-CONTAINING PROTEIN"/>
    <property type="match status" value="1"/>
</dbReference>
<dbReference type="FunFam" id="4.10.410.10:FF:000021">
    <property type="entry name" value="Serine protease inhibitor, putative"/>
    <property type="match status" value="1"/>
</dbReference>
<comment type="caution">
    <text evidence="8">The sequence shown here is derived from an EMBL/GenBank/DDBJ whole genome shotgun (WGS) entry which is preliminary data.</text>
</comment>